<keyword evidence="1" id="KW-0732">Signal</keyword>
<dbReference type="InterPro" id="IPR010512">
    <property type="entry name" value="DUF1091"/>
</dbReference>
<proteinExistence type="predicted"/>
<feature type="chain" id="PRO_5040121947" evidence="1">
    <location>
        <begin position="25"/>
        <end position="500"/>
    </location>
</feature>
<accession>A0A9N9S1B2</accession>
<evidence type="ECO:0000256" key="1">
    <source>
        <dbReference type="SAM" id="SignalP"/>
    </source>
</evidence>
<organism evidence="2 3">
    <name type="scientific">Chironomus riparius</name>
    <dbReference type="NCBI Taxonomy" id="315576"/>
    <lineage>
        <taxon>Eukaryota</taxon>
        <taxon>Metazoa</taxon>
        <taxon>Ecdysozoa</taxon>
        <taxon>Arthropoda</taxon>
        <taxon>Hexapoda</taxon>
        <taxon>Insecta</taxon>
        <taxon>Pterygota</taxon>
        <taxon>Neoptera</taxon>
        <taxon>Endopterygota</taxon>
        <taxon>Diptera</taxon>
        <taxon>Nematocera</taxon>
        <taxon>Chironomoidea</taxon>
        <taxon>Chironomidae</taxon>
        <taxon>Chironominae</taxon>
        <taxon>Chironomus</taxon>
    </lineage>
</organism>
<reference evidence="2" key="2">
    <citation type="submission" date="2022-10" db="EMBL/GenBank/DDBJ databases">
        <authorList>
            <consortium name="ENA_rothamsted_submissions"/>
            <consortium name="culmorum"/>
            <person name="King R."/>
        </authorList>
    </citation>
    <scope>NUCLEOTIDE SEQUENCE</scope>
</reference>
<gene>
    <name evidence="2" type="ORF">CHIRRI_LOCUS10372</name>
</gene>
<keyword evidence="3" id="KW-1185">Reference proteome</keyword>
<sequence>MKIFQTVKIIVLILKTILIENSSCKIYDHFYKVDCPKNSESDYMKNFVCLISNNNKSYTLTAYGDLIVPLTYVDFNLKMVSRSTNKVLLNLTVEFCSSFGSFPPYMTFLFDSLKKYSNDFIHACPYRPTKEIGIHGYPFDKNLISSALVNFPRAFIFNIYNCQNQLNLYKIECAKDNETEYLRNIKCELNRNGKGSIFASGHADLLIPVTYAFFHYNVTYTSTGKTIVNYSFEYCSSIKNIPPLANILLELIKRYSNDLFHECPYPPTKRMGVESFPVDSLSVFLSAFNHQRGDYKTIAQVHDKNRKLIFYVIFYTNVSAKRQKKAKSGQGQARINVYKFDCPKDNETEYLENIVFCELRVLKKGSYGITGYTDILIPLTYIYVDYKLIYTPSNKILFNYTFEYCSSYDHLPPFFHIVVEYIKTFSKNFIHACPYTPQKRFGLENFPFDANIPVLSMINFQRGEYKSSLYSKDKKGNLVIYVDFLFTISQKRSAKKGGSG</sequence>
<dbReference type="AlphaFoldDB" id="A0A9N9S1B2"/>
<dbReference type="OrthoDB" id="10617341at2759"/>
<protein>
    <submittedName>
        <fullName evidence="2">Uncharacterized protein</fullName>
    </submittedName>
</protein>
<name>A0A9N9S1B2_9DIPT</name>
<feature type="signal peptide" evidence="1">
    <location>
        <begin position="1"/>
        <end position="24"/>
    </location>
</feature>
<evidence type="ECO:0000313" key="2">
    <source>
        <dbReference type="EMBL" id="CAG9807524.1"/>
    </source>
</evidence>
<dbReference type="Proteomes" id="UP001153620">
    <property type="component" value="Chromosome 3"/>
</dbReference>
<dbReference type="Pfam" id="PF06477">
    <property type="entry name" value="DUF1091"/>
    <property type="match status" value="3"/>
</dbReference>
<dbReference type="EMBL" id="OU895879">
    <property type="protein sequence ID" value="CAG9807524.1"/>
    <property type="molecule type" value="Genomic_DNA"/>
</dbReference>
<dbReference type="SMART" id="SM00697">
    <property type="entry name" value="DM8"/>
    <property type="match status" value="3"/>
</dbReference>
<reference evidence="2" key="1">
    <citation type="submission" date="2022-01" db="EMBL/GenBank/DDBJ databases">
        <authorList>
            <person name="King R."/>
        </authorList>
    </citation>
    <scope>NUCLEOTIDE SEQUENCE</scope>
</reference>
<evidence type="ECO:0000313" key="3">
    <source>
        <dbReference type="Proteomes" id="UP001153620"/>
    </source>
</evidence>